<accession>A0ABX9E1C8</accession>
<dbReference type="Gene3D" id="1.10.600.10">
    <property type="entry name" value="Farnesyl Diphosphate Synthase"/>
    <property type="match status" value="1"/>
</dbReference>
<name>A0ABX9E1C8_9PSEU</name>
<dbReference type="InterPro" id="IPR002060">
    <property type="entry name" value="Squ/phyt_synthse"/>
</dbReference>
<dbReference type="RefSeq" id="WP_112230664.1">
    <property type="nucleotide sequence ID" value="NZ_QLTT01000011.1"/>
</dbReference>
<sequence length="298" mass="33116">MLVRRWLDAAGVVDPVLRECYLFCVRDVARRDDGFAKFPLRALPAAFRPYIAAAIALGYAADDRADTGSVEGRRQRLDQWADAAATALVDEHSTDPVLHAAANTWRVWDLPSSIVEEMVGAMRRDTAFVEFTTYEELRVWSTAMTGGLFTVLALIAQRLGVSGNVVPVFRELGQLAQLVDLLCDLSDDLRTDRLYLPLEDLARFGVQAEELRAAHWTSGTAGLLAFEADRVRRRMPVLVAELEQLLPWPVAGAIGEYCELHVREVLASGPALLHRPIRPNPAEALAVWLPYWRSAIPC</sequence>
<dbReference type="Pfam" id="PF00494">
    <property type="entry name" value="SQS_PSY"/>
    <property type="match status" value="1"/>
</dbReference>
<evidence type="ECO:0000313" key="1">
    <source>
        <dbReference type="EMBL" id="RAS60659.1"/>
    </source>
</evidence>
<proteinExistence type="predicted"/>
<evidence type="ECO:0000313" key="2">
    <source>
        <dbReference type="Proteomes" id="UP000248714"/>
    </source>
</evidence>
<dbReference type="PANTHER" id="PTHR31480">
    <property type="entry name" value="BIFUNCTIONAL LYCOPENE CYCLASE/PHYTOENE SYNTHASE"/>
    <property type="match status" value="1"/>
</dbReference>
<dbReference type="InterPro" id="IPR008949">
    <property type="entry name" value="Isoprenoid_synthase_dom_sf"/>
</dbReference>
<organism evidence="1 2">
    <name type="scientific">Lentzea atacamensis</name>
    <dbReference type="NCBI Taxonomy" id="531938"/>
    <lineage>
        <taxon>Bacteria</taxon>
        <taxon>Bacillati</taxon>
        <taxon>Actinomycetota</taxon>
        <taxon>Actinomycetes</taxon>
        <taxon>Pseudonocardiales</taxon>
        <taxon>Pseudonocardiaceae</taxon>
        <taxon>Lentzea</taxon>
    </lineage>
</organism>
<dbReference type="EMBL" id="QLTT01000011">
    <property type="protein sequence ID" value="RAS60659.1"/>
    <property type="molecule type" value="Genomic_DNA"/>
</dbReference>
<comment type="caution">
    <text evidence="1">The sequence shown here is derived from an EMBL/GenBank/DDBJ whole genome shotgun (WGS) entry which is preliminary data.</text>
</comment>
<dbReference type="Proteomes" id="UP000248714">
    <property type="component" value="Unassembled WGS sequence"/>
</dbReference>
<gene>
    <name evidence="1" type="ORF">C8D87_11177</name>
</gene>
<reference evidence="1 2" key="1">
    <citation type="submission" date="2018-06" db="EMBL/GenBank/DDBJ databases">
        <title>Genomic Encyclopedia of Type Strains, Phase IV (KMG-IV): sequencing the most valuable type-strain genomes for metagenomic binning, comparative biology and taxonomic classification.</title>
        <authorList>
            <person name="Goeker M."/>
        </authorList>
    </citation>
    <scope>NUCLEOTIDE SEQUENCE [LARGE SCALE GENOMIC DNA]</scope>
    <source>
        <strain evidence="1 2">DSM 45479</strain>
    </source>
</reference>
<keyword evidence="2" id="KW-1185">Reference proteome</keyword>
<dbReference type="SUPFAM" id="SSF48576">
    <property type="entry name" value="Terpenoid synthases"/>
    <property type="match status" value="1"/>
</dbReference>
<protein>
    <submittedName>
        <fullName evidence="1">Phytoene synthase</fullName>
    </submittedName>
</protein>